<accession>A0A834RC13</accession>
<dbReference type="InterPro" id="IPR055129">
    <property type="entry name" value="YEATS_dom"/>
</dbReference>
<dbReference type="EnsemblMetazoa" id="SSS_3013s_mrna">
    <property type="protein sequence ID" value="KAF7494110.1"/>
    <property type="gene ID" value="SSS_3013"/>
</dbReference>
<evidence type="ECO:0000256" key="4">
    <source>
        <dbReference type="ARBA" id="ARBA00023295"/>
    </source>
</evidence>
<keyword evidence="2 6" id="KW-0378">Hydrolase</keyword>
<dbReference type="EC" id="3.2.1.23" evidence="6"/>
<feature type="coiled-coil region" evidence="8">
    <location>
        <begin position="184"/>
        <end position="218"/>
    </location>
</feature>
<dbReference type="EMBL" id="WVUK01000054">
    <property type="protein sequence ID" value="KAF7494110.1"/>
    <property type="molecule type" value="Genomic_DNA"/>
</dbReference>
<evidence type="ECO:0000313" key="11">
    <source>
        <dbReference type="EnsemblMetazoa" id="KAF7494110.1"/>
    </source>
</evidence>
<comment type="similarity">
    <text evidence="1 7">Belongs to the glycosyl hydrolase 35 family.</text>
</comment>
<evidence type="ECO:0000256" key="5">
    <source>
        <dbReference type="PROSITE-ProRule" id="PRU00376"/>
    </source>
</evidence>
<evidence type="ECO:0000256" key="7">
    <source>
        <dbReference type="RuleBase" id="RU003679"/>
    </source>
</evidence>
<dbReference type="CDD" id="cd16909">
    <property type="entry name" value="YEATS_GAS41_like"/>
    <property type="match status" value="1"/>
</dbReference>
<reference evidence="11" key="3">
    <citation type="submission" date="2022-06" db="UniProtKB">
        <authorList>
            <consortium name="EnsemblMetazoa"/>
        </authorList>
    </citation>
    <scope>IDENTIFICATION</scope>
</reference>
<dbReference type="Proteomes" id="UP000070412">
    <property type="component" value="Unassembled WGS sequence"/>
</dbReference>
<sequence>MAIDSPSLTLAQPQDFGPRVKGAIVVKPIVFGNVARYFGQKRTNGHTHEWKVYLRLYNNEDSSQYIKKVQFKLHDSYANMIRICTKPPYEVDETGWGEFGVVIKIYFADPTERPVTIYHHLKLFKTEDNIPVFTDYLVTEYYDELIFADPSTTMYNLLQNAPPLPSNLSVIFETDFEEKKSQTLESIIASKKKISLEIEDLKRRVQAAKDEIARYKSKIASKHLIGLFLSIASKSIDLPTLYEYYDVNNVTSGLIAEHNQFTLNGKPFLLHSGSLHYFRLIRQYWRPTLMKMKAAGLNSVEFYIPWNLNEPIPGSYQFDSYDWNLTQFLIDIQESDMFAVVRVGPYICAEWEFGGLPSWLLKDPEMRIRSIYKGFLEPAKQYLEKLFEILTEFQFHKGGPIIAVQFENEYSAEPWINNDPQYIKALYDIIKKSGFKELLFTSDPAEMAVYGLKMIKQLHGVLETVNLNKNALKLLQKTRSLQPNRALFVSEYWPGWFDSWGDKYHHRYPLYQFNQQMKEIVFQMNASVNYYMFIGATNWGFYNGARVVTSYDYDAPLTEFGNYTAKYFQIQEFYKQMVLTKRHPAIKLPSIPEQPRTKNYGQVNITEFLSFGQMLSLIEPIRTNRTFYMESIENCSGLGFINYRFVSQPIKNLTISGSIQDRVIIMVEETIVSIIDDGADVVNITIDPCIFKDPTKNYTFDILVENLGRENYGTQAMNEQRKGTESSILLDGIECNDFEIFTFDFNRKFLFSTKSIKWQTLTCEYHGPRLYRTSLNIENEIAETFVKLNNWTQGNLFVNLYNQGRYDKRGPQRTLYIPAPLLRKGANLVHIFETGTSGESIEFLDHPILE</sequence>
<dbReference type="GO" id="GO:0005634">
    <property type="term" value="C:nucleus"/>
    <property type="evidence" value="ECO:0007669"/>
    <property type="project" value="UniProtKB-SubCell"/>
</dbReference>
<reference evidence="10" key="2">
    <citation type="submission" date="2020-01" db="EMBL/GenBank/DDBJ databases">
        <authorList>
            <person name="Korhonen P.K.K."/>
            <person name="Guangxu M.G."/>
            <person name="Wang T.W."/>
            <person name="Stroehlein A.J.S."/>
            <person name="Young N.D."/>
            <person name="Ang C.-S.A."/>
            <person name="Fernando D.W.F."/>
            <person name="Lu H.L."/>
            <person name="Taylor S.T."/>
            <person name="Ehtesham M.E.M."/>
            <person name="Najaraj S.H.N."/>
            <person name="Harsha G.H.G."/>
            <person name="Madugundu A.M."/>
            <person name="Renuse S.R."/>
            <person name="Holt D.H."/>
            <person name="Pandey A.P."/>
            <person name="Papenfuss A.P."/>
            <person name="Gasser R.B.G."/>
            <person name="Fischer K.F."/>
        </authorList>
    </citation>
    <scope>NUCLEOTIDE SEQUENCE</scope>
    <source>
        <strain evidence="10">SSS_KF_BRIS2020</strain>
    </source>
</reference>
<dbReference type="Gene3D" id="2.60.40.1970">
    <property type="entry name" value="YEATS domain"/>
    <property type="match status" value="1"/>
</dbReference>
<dbReference type="InterPro" id="IPR008979">
    <property type="entry name" value="Galactose-bd-like_sf"/>
</dbReference>
<dbReference type="Gene3D" id="2.60.120.260">
    <property type="entry name" value="Galactose-binding domain-like"/>
    <property type="match status" value="2"/>
</dbReference>
<comment type="catalytic activity">
    <reaction evidence="6">
        <text>Hydrolysis of terminal non-reducing beta-D-galactose residues in beta-D-galactosides.</text>
        <dbReference type="EC" id="3.2.1.23"/>
    </reaction>
</comment>
<dbReference type="InterPro" id="IPR017853">
    <property type="entry name" value="GH"/>
</dbReference>
<dbReference type="InterPro" id="IPR019801">
    <property type="entry name" value="Glyco_hydro_35_CS"/>
</dbReference>
<dbReference type="InterPro" id="IPR048913">
    <property type="entry name" value="BetaGal_gal-bd"/>
</dbReference>
<dbReference type="InterPro" id="IPR038704">
    <property type="entry name" value="YEAST_sf"/>
</dbReference>
<dbReference type="PROSITE" id="PS01182">
    <property type="entry name" value="GLYCOSYL_HYDROL_F35"/>
    <property type="match status" value="1"/>
</dbReference>
<evidence type="ECO:0000313" key="12">
    <source>
        <dbReference type="Proteomes" id="UP000070412"/>
    </source>
</evidence>
<dbReference type="Pfam" id="PF21467">
    <property type="entry name" value="BetaGal_gal-bd"/>
    <property type="match status" value="1"/>
</dbReference>
<keyword evidence="12" id="KW-1185">Reference proteome</keyword>
<dbReference type="InterPro" id="IPR001944">
    <property type="entry name" value="Glycoside_Hdrlase_35"/>
</dbReference>
<feature type="domain" description="YEATS" evidence="9">
    <location>
        <begin position="19"/>
        <end position="161"/>
    </location>
</feature>
<dbReference type="Pfam" id="PF21317">
    <property type="entry name" value="BetaGal_ABD_1"/>
    <property type="match status" value="1"/>
</dbReference>
<dbReference type="GO" id="GO:0005975">
    <property type="term" value="P:carbohydrate metabolic process"/>
    <property type="evidence" value="ECO:0007669"/>
    <property type="project" value="InterPro"/>
</dbReference>
<dbReference type="InterPro" id="IPR031330">
    <property type="entry name" value="Gly_Hdrlase_35_cat"/>
</dbReference>
<dbReference type="SUPFAM" id="SSF51445">
    <property type="entry name" value="(Trans)glycosidases"/>
    <property type="match status" value="1"/>
</dbReference>
<keyword evidence="3 5" id="KW-0539">Nucleus</keyword>
<proteinExistence type="inferred from homology"/>
<dbReference type="AlphaFoldDB" id="A0A834RC13"/>
<dbReference type="Pfam" id="PF01301">
    <property type="entry name" value="Glyco_hydro_35"/>
    <property type="match status" value="1"/>
</dbReference>
<dbReference type="Gene3D" id="3.20.20.80">
    <property type="entry name" value="Glycosidases"/>
    <property type="match status" value="1"/>
</dbReference>
<evidence type="ECO:0000313" key="10">
    <source>
        <dbReference type="EMBL" id="KAF7494110.1"/>
    </source>
</evidence>
<evidence type="ECO:0000256" key="3">
    <source>
        <dbReference type="ARBA" id="ARBA00023242"/>
    </source>
</evidence>
<dbReference type="InterPro" id="IPR048912">
    <property type="entry name" value="BetaGal1-like_ABD1"/>
</dbReference>
<name>A0A834RC13_SARSC</name>
<organism evidence="10">
    <name type="scientific">Sarcoptes scabiei</name>
    <name type="common">Itch mite</name>
    <name type="synonym">Acarus scabiei</name>
    <dbReference type="NCBI Taxonomy" id="52283"/>
    <lineage>
        <taxon>Eukaryota</taxon>
        <taxon>Metazoa</taxon>
        <taxon>Ecdysozoa</taxon>
        <taxon>Arthropoda</taxon>
        <taxon>Chelicerata</taxon>
        <taxon>Arachnida</taxon>
        <taxon>Acari</taxon>
        <taxon>Acariformes</taxon>
        <taxon>Sarcoptiformes</taxon>
        <taxon>Astigmata</taxon>
        <taxon>Psoroptidia</taxon>
        <taxon>Sarcoptoidea</taxon>
        <taxon>Sarcoptidae</taxon>
        <taxon>Sarcoptinae</taxon>
        <taxon>Sarcoptes</taxon>
    </lineage>
</organism>
<evidence type="ECO:0000256" key="6">
    <source>
        <dbReference type="RuleBase" id="RU000675"/>
    </source>
</evidence>
<comment type="subcellular location">
    <subcellularLocation>
        <location evidence="5">Nucleus</location>
    </subcellularLocation>
</comment>
<keyword evidence="8" id="KW-0175">Coiled coil</keyword>
<dbReference type="PANTHER" id="PTHR23421">
    <property type="entry name" value="BETA-GALACTOSIDASE RELATED"/>
    <property type="match status" value="1"/>
</dbReference>
<dbReference type="PROSITE" id="PS51037">
    <property type="entry name" value="YEATS"/>
    <property type="match status" value="1"/>
</dbReference>
<gene>
    <name evidence="10" type="ORF">SSS_3013</name>
</gene>
<evidence type="ECO:0000256" key="8">
    <source>
        <dbReference type="SAM" id="Coils"/>
    </source>
</evidence>
<evidence type="ECO:0000256" key="2">
    <source>
        <dbReference type="ARBA" id="ARBA00022801"/>
    </source>
</evidence>
<dbReference type="SUPFAM" id="SSF49785">
    <property type="entry name" value="Galactose-binding domain-like"/>
    <property type="match status" value="1"/>
</dbReference>
<evidence type="ECO:0000256" key="1">
    <source>
        <dbReference type="ARBA" id="ARBA00009809"/>
    </source>
</evidence>
<evidence type="ECO:0000259" key="9">
    <source>
        <dbReference type="PROSITE" id="PS51037"/>
    </source>
</evidence>
<protein>
    <recommendedName>
        <fullName evidence="6">Beta-galactosidase</fullName>
        <ecNumber evidence="6">3.2.1.23</ecNumber>
    </recommendedName>
</protein>
<keyword evidence="4 6" id="KW-0326">Glycosidase</keyword>
<dbReference type="Pfam" id="PF03366">
    <property type="entry name" value="YEATS"/>
    <property type="match status" value="1"/>
</dbReference>
<reference evidence="12" key="1">
    <citation type="journal article" date="2020" name="PLoS Negl. Trop. Dis.">
        <title>High-quality nuclear genome for Sarcoptes scabiei-A critical resource for a neglected parasite.</title>
        <authorList>
            <person name="Korhonen P.K."/>
            <person name="Gasser R.B."/>
            <person name="Ma G."/>
            <person name="Wang T."/>
            <person name="Stroehlein A.J."/>
            <person name="Young N.D."/>
            <person name="Ang C.S."/>
            <person name="Fernando D.D."/>
            <person name="Lu H.C."/>
            <person name="Taylor S."/>
            <person name="Reynolds S.L."/>
            <person name="Mofiz E."/>
            <person name="Najaraj S.H."/>
            <person name="Gowda H."/>
            <person name="Madugundu A."/>
            <person name="Renuse S."/>
            <person name="Holt D."/>
            <person name="Pandey A."/>
            <person name="Papenfuss A.T."/>
            <person name="Fischer K."/>
        </authorList>
    </citation>
    <scope>NUCLEOTIDE SEQUENCE [LARGE SCALE GENOMIC DNA]</scope>
</reference>
<dbReference type="GO" id="GO:0004565">
    <property type="term" value="F:beta-galactosidase activity"/>
    <property type="evidence" value="ECO:0007669"/>
    <property type="project" value="UniProtKB-EC"/>
</dbReference>
<dbReference type="OrthoDB" id="6411986at2759"/>
<dbReference type="PRINTS" id="PR00742">
    <property type="entry name" value="GLHYDRLASE35"/>
</dbReference>